<evidence type="ECO:0000256" key="1">
    <source>
        <dbReference type="SAM" id="SignalP"/>
    </source>
</evidence>
<evidence type="ECO:0000313" key="3">
    <source>
        <dbReference type="Proteomes" id="UP000515237"/>
    </source>
</evidence>
<feature type="chain" id="PRO_5028809424" description="Outer membrane beta-barrel protein" evidence="1">
    <location>
        <begin position="21"/>
        <end position="269"/>
    </location>
</feature>
<keyword evidence="1" id="KW-0732">Signal</keyword>
<reference evidence="2 3" key="1">
    <citation type="journal article" date="2018" name="Int. J. Syst. Evol. Microbiol.">
        <title>Adhaeribacter swui sp. nov., isolated from wet mud.</title>
        <authorList>
            <person name="Kim D.U."/>
            <person name="Kim K.W."/>
            <person name="Kang M.S."/>
            <person name="Kim J.Y."/>
            <person name="Jang J.H."/>
            <person name="Kim M.K."/>
        </authorList>
    </citation>
    <scope>NUCLEOTIDE SEQUENCE [LARGE SCALE GENOMIC DNA]</scope>
    <source>
        <strain evidence="2 3">KCTC 52873</strain>
    </source>
</reference>
<accession>A0A7G7G9U1</accession>
<evidence type="ECO:0008006" key="4">
    <source>
        <dbReference type="Google" id="ProtNLM"/>
    </source>
</evidence>
<sequence length="269" mass="30078">MKKNALFFWLAFLFAASLQAQDGPLSPASRHSLSLGLGLSQVSVRDQNASPLLYQNNLPQVTLRYQHSFKRGELQVGLQARYGNYTPKAYRGRAVNLGEVVVPLTSKLAAGHFSLNYLHRVNAAAKSAWYLGTGLQQLLQYPTEAPYAGLVSVTALPLILKVQHQFNAKNLLESQVQYTLAGLLSRFPWHATLSLPDVTSNLKALYQNNTRVVAGYQLNQVAWQTQFQHQVSPHLRVGLSYQFERLVDAKPRRLHTWSNSLSAQSAFTF</sequence>
<dbReference type="EMBL" id="CP055156">
    <property type="protein sequence ID" value="QNF33925.1"/>
    <property type="molecule type" value="Genomic_DNA"/>
</dbReference>
<proteinExistence type="predicted"/>
<organism evidence="2 3">
    <name type="scientific">Adhaeribacter swui</name>
    <dbReference type="NCBI Taxonomy" id="2086471"/>
    <lineage>
        <taxon>Bacteria</taxon>
        <taxon>Pseudomonadati</taxon>
        <taxon>Bacteroidota</taxon>
        <taxon>Cytophagia</taxon>
        <taxon>Cytophagales</taxon>
        <taxon>Hymenobacteraceae</taxon>
        <taxon>Adhaeribacter</taxon>
    </lineage>
</organism>
<gene>
    <name evidence="2" type="ORF">HUW51_14775</name>
</gene>
<keyword evidence="3" id="KW-1185">Reference proteome</keyword>
<dbReference type="KEGG" id="aswu:HUW51_14775"/>
<evidence type="ECO:0000313" key="2">
    <source>
        <dbReference type="EMBL" id="QNF33925.1"/>
    </source>
</evidence>
<protein>
    <recommendedName>
        <fullName evidence="4">Outer membrane beta-barrel protein</fullName>
    </recommendedName>
</protein>
<name>A0A7G7G9U1_9BACT</name>
<feature type="signal peptide" evidence="1">
    <location>
        <begin position="1"/>
        <end position="20"/>
    </location>
</feature>
<dbReference type="Proteomes" id="UP000515237">
    <property type="component" value="Chromosome"/>
</dbReference>
<dbReference type="RefSeq" id="WP_185270407.1">
    <property type="nucleotide sequence ID" value="NZ_CP055156.1"/>
</dbReference>
<dbReference type="AlphaFoldDB" id="A0A7G7G9U1"/>